<dbReference type="Proteomes" id="UP000437748">
    <property type="component" value="Unassembled WGS sequence"/>
</dbReference>
<protein>
    <submittedName>
        <fullName evidence="1">Uncharacterized protein</fullName>
    </submittedName>
</protein>
<evidence type="ECO:0000313" key="2">
    <source>
        <dbReference type="Proteomes" id="UP000437748"/>
    </source>
</evidence>
<feature type="non-terminal residue" evidence="1">
    <location>
        <position position="94"/>
    </location>
</feature>
<gene>
    <name evidence="1" type="ORF">GCL60_04050</name>
</gene>
<dbReference type="AlphaFoldDB" id="A0A6N6VTD0"/>
<reference evidence="1 2" key="1">
    <citation type="submission" date="2019-10" db="EMBL/GenBank/DDBJ databases">
        <title>New species of Slilvanegrellaceae.</title>
        <authorList>
            <person name="Pitt A."/>
            <person name="Hahn M.W."/>
        </authorList>
    </citation>
    <scope>NUCLEOTIDE SEQUENCE [LARGE SCALE GENOMIC DNA]</scope>
    <source>
        <strain evidence="1 2">SP-Ram-0.45-NSY-1</strain>
    </source>
</reference>
<evidence type="ECO:0000313" key="1">
    <source>
        <dbReference type="EMBL" id="KAB8039433.1"/>
    </source>
</evidence>
<keyword evidence="2" id="KW-1185">Reference proteome</keyword>
<sequence>MQKYVWNGRGQLAGVFAGVLNNKNELETNELLNFRMSDENGGQLAEFDGVTYQKLLNDGRQPQHNSEKKNDLTIQKLPRSVAFAQGITFERDEI</sequence>
<dbReference type="EMBL" id="WFLM01000002">
    <property type="protein sequence ID" value="KAB8039433.1"/>
    <property type="molecule type" value="Genomic_DNA"/>
</dbReference>
<dbReference type="RefSeq" id="WP_153418658.1">
    <property type="nucleotide sequence ID" value="NZ_WFLM01000002.1"/>
</dbReference>
<proteinExistence type="predicted"/>
<name>A0A6N6VTD0_9BACT</name>
<dbReference type="OrthoDB" id="9815414at2"/>
<comment type="caution">
    <text evidence="1">The sequence shown here is derived from an EMBL/GenBank/DDBJ whole genome shotgun (WGS) entry which is preliminary data.</text>
</comment>
<accession>A0A6N6VTD0</accession>
<organism evidence="1 2">
    <name type="scientific">Silvanigrella paludirubra</name>
    <dbReference type="NCBI Taxonomy" id="2499159"/>
    <lineage>
        <taxon>Bacteria</taxon>
        <taxon>Pseudomonadati</taxon>
        <taxon>Bdellovibrionota</taxon>
        <taxon>Oligoflexia</taxon>
        <taxon>Silvanigrellales</taxon>
        <taxon>Silvanigrellaceae</taxon>
        <taxon>Silvanigrella</taxon>
    </lineage>
</organism>